<evidence type="ECO:0000259" key="4">
    <source>
        <dbReference type="PROSITE" id="PS51186"/>
    </source>
</evidence>
<dbReference type="Proteomes" id="UP000700212">
    <property type="component" value="Unassembled WGS sequence"/>
</dbReference>
<dbReference type="SUPFAM" id="SSF55729">
    <property type="entry name" value="Acyl-CoA N-acyltransferases (Nat)"/>
    <property type="match status" value="1"/>
</dbReference>
<accession>A0A921T692</accession>
<organism evidence="5 6">
    <name type="scientific">Metalysinibacillus jejuensis</name>
    <dbReference type="NCBI Taxonomy" id="914327"/>
    <lineage>
        <taxon>Bacteria</taxon>
        <taxon>Bacillati</taxon>
        <taxon>Bacillota</taxon>
        <taxon>Bacilli</taxon>
        <taxon>Bacillales</taxon>
        <taxon>Caryophanaceae</taxon>
        <taxon>Metalysinibacillus</taxon>
    </lineage>
</organism>
<sequence>MMNWLIYLLPQRSLRLTQTSERCVIRTFTVGDAEALASFLWRNREAWSAFEPVHGPYYYTKEAQRKKIRESYYLMRRQREYTFGMFLNGELIGHIALYAVKRKPYQSGFIGYAIDQHYARQGLMTEAVEQVTRFAFHQLQLHRLEAHVAPANLASQRVLQKVGFEREGLLRQLLWLNGKWEDHYLYALLKEENK</sequence>
<dbReference type="PROSITE" id="PS51186">
    <property type="entry name" value="GNAT"/>
    <property type="match status" value="1"/>
</dbReference>
<dbReference type="InterPro" id="IPR051531">
    <property type="entry name" value="N-acetyltransferase"/>
</dbReference>
<keyword evidence="1" id="KW-0808">Transferase</keyword>
<proteinExistence type="inferred from homology"/>
<gene>
    <name evidence="5" type="ORF">K8V30_09790</name>
</gene>
<evidence type="ECO:0000256" key="1">
    <source>
        <dbReference type="ARBA" id="ARBA00022679"/>
    </source>
</evidence>
<dbReference type="EMBL" id="DYTV01000130">
    <property type="protein sequence ID" value="HJH11959.1"/>
    <property type="molecule type" value="Genomic_DNA"/>
</dbReference>
<feature type="domain" description="N-acetyltransferase" evidence="4">
    <location>
        <begin position="23"/>
        <end position="191"/>
    </location>
</feature>
<comment type="similarity">
    <text evidence="3">Belongs to the acetyltransferase family. RimJ subfamily.</text>
</comment>
<dbReference type="InterPro" id="IPR016181">
    <property type="entry name" value="Acyl_CoA_acyltransferase"/>
</dbReference>
<name>A0A921T692_9BACL</name>
<dbReference type="Gene3D" id="3.40.630.30">
    <property type="match status" value="1"/>
</dbReference>
<reference evidence="5" key="2">
    <citation type="submission" date="2021-09" db="EMBL/GenBank/DDBJ databases">
        <authorList>
            <person name="Gilroy R."/>
        </authorList>
    </citation>
    <scope>NUCLEOTIDE SEQUENCE</scope>
    <source>
        <strain evidence="5">CHK160-4876</strain>
    </source>
</reference>
<protein>
    <submittedName>
        <fullName evidence="5">GNAT family N-acetyltransferase</fullName>
    </submittedName>
</protein>
<evidence type="ECO:0000313" key="5">
    <source>
        <dbReference type="EMBL" id="HJH11959.1"/>
    </source>
</evidence>
<evidence type="ECO:0000256" key="2">
    <source>
        <dbReference type="ARBA" id="ARBA00023315"/>
    </source>
</evidence>
<dbReference type="AlphaFoldDB" id="A0A921T692"/>
<comment type="caution">
    <text evidence="5">The sequence shown here is derived from an EMBL/GenBank/DDBJ whole genome shotgun (WGS) entry which is preliminary data.</text>
</comment>
<dbReference type="GO" id="GO:0008999">
    <property type="term" value="F:protein-N-terminal-alanine acetyltransferase activity"/>
    <property type="evidence" value="ECO:0007669"/>
    <property type="project" value="TreeGrafter"/>
</dbReference>
<evidence type="ECO:0000313" key="6">
    <source>
        <dbReference type="Proteomes" id="UP000700212"/>
    </source>
</evidence>
<dbReference type="GO" id="GO:0005737">
    <property type="term" value="C:cytoplasm"/>
    <property type="evidence" value="ECO:0007669"/>
    <property type="project" value="TreeGrafter"/>
</dbReference>
<keyword evidence="2" id="KW-0012">Acyltransferase</keyword>
<reference evidence="5" key="1">
    <citation type="journal article" date="2021" name="PeerJ">
        <title>Extensive microbial diversity within the chicken gut microbiome revealed by metagenomics and culture.</title>
        <authorList>
            <person name="Gilroy R."/>
            <person name="Ravi A."/>
            <person name="Getino M."/>
            <person name="Pursley I."/>
            <person name="Horton D.L."/>
            <person name="Alikhan N.F."/>
            <person name="Baker D."/>
            <person name="Gharbi K."/>
            <person name="Hall N."/>
            <person name="Watson M."/>
            <person name="Adriaenssens E.M."/>
            <person name="Foster-Nyarko E."/>
            <person name="Jarju S."/>
            <person name="Secka A."/>
            <person name="Antonio M."/>
            <person name="Oren A."/>
            <person name="Chaudhuri R.R."/>
            <person name="La Ragione R."/>
            <person name="Hildebrand F."/>
            <person name="Pallen M.J."/>
        </authorList>
    </citation>
    <scope>NUCLEOTIDE SEQUENCE</scope>
    <source>
        <strain evidence="5">CHK160-4876</strain>
    </source>
</reference>
<evidence type="ECO:0000256" key="3">
    <source>
        <dbReference type="ARBA" id="ARBA00038502"/>
    </source>
</evidence>
<dbReference type="PANTHER" id="PTHR43792">
    <property type="entry name" value="GNAT FAMILY, PUTATIVE (AFU_ORTHOLOGUE AFUA_3G00765)-RELATED-RELATED"/>
    <property type="match status" value="1"/>
</dbReference>
<dbReference type="Pfam" id="PF13302">
    <property type="entry name" value="Acetyltransf_3"/>
    <property type="match status" value="1"/>
</dbReference>
<dbReference type="InterPro" id="IPR000182">
    <property type="entry name" value="GNAT_dom"/>
</dbReference>
<dbReference type="PANTHER" id="PTHR43792:SF8">
    <property type="entry name" value="[RIBOSOMAL PROTEIN US5]-ALANINE N-ACETYLTRANSFERASE"/>
    <property type="match status" value="1"/>
</dbReference>